<dbReference type="SUPFAM" id="SSF46689">
    <property type="entry name" value="Homeodomain-like"/>
    <property type="match status" value="1"/>
</dbReference>
<dbReference type="Proteomes" id="UP001244787">
    <property type="component" value="Unassembled WGS sequence"/>
</dbReference>
<dbReference type="SMART" id="SM00342">
    <property type="entry name" value="HTH_ARAC"/>
    <property type="match status" value="1"/>
</dbReference>
<sequence length="336" mass="38884">MTNIVYEDGIGKELIDHLAEFFDVDVQNEYGETSIAINNRFGTGTVRNMVFTYGVNLMRFHLTFREDLKLTFAFEDVVPLDFIFLTRGTVDFIMPSETVHTLKSYQNVIVNYHKNSNNDFIFPAKESVHLNIIRIDPEEYIKKKNNNIEYLQADLQDIFNSKKPVSIYSHFGNFNLKIADQIQQLEAIPHDGIVRSLIIEGHMNIILGLQLLEHENFINNIWLPESISQKDIEKIHDATNFIQATLSESISVNAIARKVDLVPSKLQLGFKLLFSQSVSEYIKELKLLKARDLLKNTELSVSEVVYSIGYKNRSYFSRIFSERYGILPTEYRKNLK</sequence>
<comment type="caution">
    <text evidence="5">The sequence shown here is derived from an EMBL/GenBank/DDBJ whole genome shotgun (WGS) entry which is preliminary data.</text>
</comment>
<evidence type="ECO:0000256" key="1">
    <source>
        <dbReference type="ARBA" id="ARBA00023015"/>
    </source>
</evidence>
<keyword evidence="6" id="KW-1185">Reference proteome</keyword>
<evidence type="ECO:0000259" key="4">
    <source>
        <dbReference type="PROSITE" id="PS01124"/>
    </source>
</evidence>
<organism evidence="5 6">
    <name type="scientific">Aequorivita aurantiaca</name>
    <dbReference type="NCBI Taxonomy" id="3053356"/>
    <lineage>
        <taxon>Bacteria</taxon>
        <taxon>Pseudomonadati</taxon>
        <taxon>Bacteroidota</taxon>
        <taxon>Flavobacteriia</taxon>
        <taxon>Flavobacteriales</taxon>
        <taxon>Flavobacteriaceae</taxon>
        <taxon>Aequorivita</taxon>
    </lineage>
</organism>
<reference evidence="5 6" key="1">
    <citation type="submission" date="2023-06" db="EMBL/GenBank/DDBJ databases">
        <authorList>
            <person name="Ye Y.-Q."/>
            <person name="Du Z.-J."/>
        </authorList>
    </citation>
    <scope>NUCLEOTIDE SEQUENCE [LARGE SCALE GENOMIC DNA]</scope>
    <source>
        <strain evidence="5 6">SDUM287046</strain>
    </source>
</reference>
<dbReference type="PRINTS" id="PR00032">
    <property type="entry name" value="HTHARAC"/>
</dbReference>
<evidence type="ECO:0000256" key="2">
    <source>
        <dbReference type="ARBA" id="ARBA00023125"/>
    </source>
</evidence>
<keyword evidence="2" id="KW-0238">DNA-binding</keyword>
<dbReference type="InterPro" id="IPR009057">
    <property type="entry name" value="Homeodomain-like_sf"/>
</dbReference>
<dbReference type="RefSeq" id="WP_290254240.1">
    <property type="nucleotide sequence ID" value="NZ_JAUGQQ010000003.1"/>
</dbReference>
<dbReference type="InterPro" id="IPR020449">
    <property type="entry name" value="Tscrpt_reg_AraC-type_HTH"/>
</dbReference>
<dbReference type="EMBL" id="JAUGQQ010000003">
    <property type="protein sequence ID" value="MDN3724147.1"/>
    <property type="molecule type" value="Genomic_DNA"/>
</dbReference>
<keyword evidence="1" id="KW-0805">Transcription regulation</keyword>
<dbReference type="PROSITE" id="PS01124">
    <property type="entry name" value="HTH_ARAC_FAMILY_2"/>
    <property type="match status" value="1"/>
</dbReference>
<name>A0ABT8DM78_9FLAO</name>
<feature type="domain" description="HTH araC/xylS-type" evidence="4">
    <location>
        <begin position="236"/>
        <end position="334"/>
    </location>
</feature>
<dbReference type="Gene3D" id="1.10.10.60">
    <property type="entry name" value="Homeodomain-like"/>
    <property type="match status" value="2"/>
</dbReference>
<dbReference type="PANTHER" id="PTHR47893">
    <property type="entry name" value="REGULATORY PROTEIN PCHR"/>
    <property type="match status" value="1"/>
</dbReference>
<dbReference type="Pfam" id="PF12833">
    <property type="entry name" value="HTH_18"/>
    <property type="match status" value="1"/>
</dbReference>
<dbReference type="InterPro" id="IPR053142">
    <property type="entry name" value="PchR_regulatory_protein"/>
</dbReference>
<keyword evidence="3" id="KW-0804">Transcription</keyword>
<evidence type="ECO:0000313" key="5">
    <source>
        <dbReference type="EMBL" id="MDN3724147.1"/>
    </source>
</evidence>
<dbReference type="PANTHER" id="PTHR47893:SF1">
    <property type="entry name" value="REGULATORY PROTEIN PCHR"/>
    <property type="match status" value="1"/>
</dbReference>
<accession>A0ABT8DM78</accession>
<proteinExistence type="predicted"/>
<evidence type="ECO:0000256" key="3">
    <source>
        <dbReference type="ARBA" id="ARBA00023163"/>
    </source>
</evidence>
<dbReference type="InterPro" id="IPR018060">
    <property type="entry name" value="HTH_AraC"/>
</dbReference>
<gene>
    <name evidence="5" type="ORF">QRD02_07115</name>
</gene>
<evidence type="ECO:0000313" key="6">
    <source>
        <dbReference type="Proteomes" id="UP001244787"/>
    </source>
</evidence>
<protein>
    <submittedName>
        <fullName evidence="5">AraC family transcriptional regulator</fullName>
    </submittedName>
</protein>